<dbReference type="EMBL" id="NHYD01002874">
    <property type="protein sequence ID" value="PPQ84425.1"/>
    <property type="molecule type" value="Genomic_DNA"/>
</dbReference>
<organism evidence="1 2">
    <name type="scientific">Psilocybe cyanescens</name>
    <dbReference type="NCBI Taxonomy" id="93625"/>
    <lineage>
        <taxon>Eukaryota</taxon>
        <taxon>Fungi</taxon>
        <taxon>Dikarya</taxon>
        <taxon>Basidiomycota</taxon>
        <taxon>Agaricomycotina</taxon>
        <taxon>Agaricomycetes</taxon>
        <taxon>Agaricomycetidae</taxon>
        <taxon>Agaricales</taxon>
        <taxon>Agaricineae</taxon>
        <taxon>Strophariaceae</taxon>
        <taxon>Psilocybe</taxon>
    </lineage>
</organism>
<sequence>MLTTKVTNDIEFAYHDSGPPPNKSEYDTIIVIHGHTYHSGTFSPMLEKAHAFGYRVILPNRRLYPGSTPYTKEEVDAFEPTHSTEEITKAYLKQGEYLLLFVNNVIKEHHLKNVILSGWSLGTAFLSITVASITAVSEEVRDSLRKAVKSIVWWDPPASAHGIENPPTGGWIPLYDETLTPQERGQAFGQWLAQYYPHKNLEKKDCHTLIYKVETPVKTPTYTGISFPEFLTKIDLTAGANGDDPVAGSKHFQPVTSKVRELSFFNSNVRSAWGNITFGVIYGEESPYNVIWAIWKLEEESEKTGLSLKIKSMPGANHFVSVYSIAIDLYTHRSFNLKVMEDNTKLVFDTLQTFS</sequence>
<dbReference type="OrthoDB" id="3251587at2759"/>
<evidence type="ECO:0000313" key="2">
    <source>
        <dbReference type="Proteomes" id="UP000283269"/>
    </source>
</evidence>
<accession>A0A409X0X3</accession>
<gene>
    <name evidence="1" type="ORF">CVT25_011252</name>
</gene>
<protein>
    <recommendedName>
        <fullName evidence="3">AB hydrolase-1 domain-containing protein</fullName>
    </recommendedName>
</protein>
<evidence type="ECO:0000313" key="1">
    <source>
        <dbReference type="EMBL" id="PPQ84425.1"/>
    </source>
</evidence>
<dbReference type="Gene3D" id="3.40.50.1820">
    <property type="entry name" value="alpha/beta hydrolase"/>
    <property type="match status" value="1"/>
</dbReference>
<keyword evidence="2" id="KW-1185">Reference proteome</keyword>
<dbReference type="AlphaFoldDB" id="A0A409X0X3"/>
<reference evidence="1 2" key="1">
    <citation type="journal article" date="2018" name="Evol. Lett.">
        <title>Horizontal gene cluster transfer increased hallucinogenic mushroom diversity.</title>
        <authorList>
            <person name="Reynolds H.T."/>
            <person name="Vijayakumar V."/>
            <person name="Gluck-Thaler E."/>
            <person name="Korotkin H.B."/>
            <person name="Matheny P.B."/>
            <person name="Slot J.C."/>
        </authorList>
    </citation>
    <scope>NUCLEOTIDE SEQUENCE [LARGE SCALE GENOMIC DNA]</scope>
    <source>
        <strain evidence="1 2">2631</strain>
    </source>
</reference>
<comment type="caution">
    <text evidence="1">The sequence shown here is derived from an EMBL/GenBank/DDBJ whole genome shotgun (WGS) entry which is preliminary data.</text>
</comment>
<dbReference type="InterPro" id="IPR029058">
    <property type="entry name" value="AB_hydrolase_fold"/>
</dbReference>
<proteinExistence type="predicted"/>
<dbReference type="Proteomes" id="UP000283269">
    <property type="component" value="Unassembled WGS sequence"/>
</dbReference>
<name>A0A409X0X3_PSICY</name>
<evidence type="ECO:0008006" key="3">
    <source>
        <dbReference type="Google" id="ProtNLM"/>
    </source>
</evidence>
<dbReference type="SUPFAM" id="SSF53474">
    <property type="entry name" value="alpha/beta-Hydrolases"/>
    <property type="match status" value="1"/>
</dbReference>
<dbReference type="InParanoid" id="A0A409X0X3"/>